<name>A0AAD9I2F1_9PEZI</name>
<dbReference type="Gene3D" id="1.25.10.10">
    <property type="entry name" value="Leucine-rich Repeat Variant"/>
    <property type="match status" value="1"/>
</dbReference>
<comment type="caution">
    <text evidence="2">The sequence shown here is derived from an EMBL/GenBank/DDBJ whole genome shotgun (WGS) entry which is preliminary data.</text>
</comment>
<reference evidence="2" key="1">
    <citation type="journal article" date="2023" name="Mol. Plant Microbe Interact.">
        <title>Elucidating the Obligate Nature and Biological Capacity of an Invasive Fungal Corn Pathogen.</title>
        <authorList>
            <person name="MacCready J.S."/>
            <person name="Roggenkamp E.M."/>
            <person name="Gdanetz K."/>
            <person name="Chilvers M.I."/>
        </authorList>
    </citation>
    <scope>NUCLEOTIDE SEQUENCE</scope>
    <source>
        <strain evidence="2">PM02</strain>
    </source>
</reference>
<evidence type="ECO:0008006" key="4">
    <source>
        <dbReference type="Google" id="ProtNLM"/>
    </source>
</evidence>
<dbReference type="InterPro" id="IPR011989">
    <property type="entry name" value="ARM-like"/>
</dbReference>
<dbReference type="EMBL" id="JAQQPM010000003">
    <property type="protein sequence ID" value="KAK2069355.1"/>
    <property type="molecule type" value="Genomic_DNA"/>
</dbReference>
<organism evidence="2 3">
    <name type="scientific">Phyllachora maydis</name>
    <dbReference type="NCBI Taxonomy" id="1825666"/>
    <lineage>
        <taxon>Eukaryota</taxon>
        <taxon>Fungi</taxon>
        <taxon>Dikarya</taxon>
        <taxon>Ascomycota</taxon>
        <taxon>Pezizomycotina</taxon>
        <taxon>Sordariomycetes</taxon>
        <taxon>Sordariomycetidae</taxon>
        <taxon>Phyllachorales</taxon>
        <taxon>Phyllachoraceae</taxon>
        <taxon>Phyllachora</taxon>
    </lineage>
</organism>
<feature type="region of interest" description="Disordered" evidence="1">
    <location>
        <begin position="1"/>
        <end position="25"/>
    </location>
</feature>
<feature type="region of interest" description="Disordered" evidence="1">
    <location>
        <begin position="139"/>
        <end position="161"/>
    </location>
</feature>
<accession>A0AAD9I2F1</accession>
<sequence>MRRVMAKIHSQQTPSYDAAGTVKTPPAESPDFYKSLSILKKGLDIDEALEMLEEISHDIYYGLKIAEDFDTVRSLFCLANTGAIFHAPPASEASASSSAHATTLRRARLAALIIASATQNNPKALGEIERHWPQLQHEYCSSSSNSSPAASASPSDGEESLGRATFRIVSRSDSTGGDANLAKVRVSALSGLLRSAAIRETFLAGDGMDRVLEVLTGRRGAAEWEPARRRAGLLVMDNFLDENMGATLGEWPATKGGRQQLADAVCEEKKAAGAGVDGGCWDWWARRLADENRKEKGHWSGELWEKLRERTREAEREQARADKEL</sequence>
<evidence type="ECO:0000256" key="1">
    <source>
        <dbReference type="SAM" id="MobiDB-lite"/>
    </source>
</evidence>
<dbReference type="AlphaFoldDB" id="A0AAD9I2F1"/>
<protein>
    <recommendedName>
        <fullName evidence="4">Nucleotide exchange factor SIL1</fullName>
    </recommendedName>
</protein>
<keyword evidence="3" id="KW-1185">Reference proteome</keyword>
<proteinExistence type="predicted"/>
<evidence type="ECO:0000313" key="2">
    <source>
        <dbReference type="EMBL" id="KAK2069355.1"/>
    </source>
</evidence>
<dbReference type="Proteomes" id="UP001217918">
    <property type="component" value="Unassembled WGS sequence"/>
</dbReference>
<feature type="compositionally biased region" description="Low complexity" evidence="1">
    <location>
        <begin position="141"/>
        <end position="155"/>
    </location>
</feature>
<gene>
    <name evidence="2" type="ORF">P8C59_003941</name>
</gene>
<evidence type="ECO:0000313" key="3">
    <source>
        <dbReference type="Proteomes" id="UP001217918"/>
    </source>
</evidence>